<keyword evidence="2" id="KW-0012">Acyltransferase</keyword>
<dbReference type="PANTHER" id="PTHR43877">
    <property type="entry name" value="AMINOALKYLPHOSPHONATE N-ACETYLTRANSFERASE-RELATED-RELATED"/>
    <property type="match status" value="1"/>
</dbReference>
<dbReference type="SUPFAM" id="SSF55729">
    <property type="entry name" value="Acyl-CoA N-acyltransferases (Nat)"/>
    <property type="match status" value="2"/>
</dbReference>
<gene>
    <name evidence="5" type="ORF">MIPYR_10562</name>
</gene>
<dbReference type="PROSITE" id="PS51186">
    <property type="entry name" value="GNAT"/>
    <property type="match status" value="1"/>
</dbReference>
<dbReference type="InterPro" id="IPR050832">
    <property type="entry name" value="Bact_Acetyltransf"/>
</dbReference>
<feature type="domain" description="N-acetyltransferase" evidence="4">
    <location>
        <begin position="34"/>
        <end position="218"/>
    </location>
</feature>
<evidence type="ECO:0000313" key="5">
    <source>
        <dbReference type="EMBL" id="SBS70600.1"/>
    </source>
</evidence>
<protein>
    <submittedName>
        <fullName evidence="5">GCN5-related N-acetyltransferase</fullName>
    </submittedName>
</protein>
<dbReference type="CDD" id="cd04301">
    <property type="entry name" value="NAT_SF"/>
    <property type="match status" value="1"/>
</dbReference>
<dbReference type="GO" id="GO:0016747">
    <property type="term" value="F:acyltransferase activity, transferring groups other than amino-acyl groups"/>
    <property type="evidence" value="ECO:0007669"/>
    <property type="project" value="InterPro"/>
</dbReference>
<dbReference type="EMBL" id="FLQR01000001">
    <property type="protein sequence ID" value="SBS70600.1"/>
    <property type="molecule type" value="Genomic_DNA"/>
</dbReference>
<reference evidence="5" key="1">
    <citation type="submission" date="2016-03" db="EMBL/GenBank/DDBJ databases">
        <authorList>
            <person name="Ploux O."/>
        </authorList>
    </citation>
    <scope>NUCLEOTIDE SEQUENCE</scope>
    <source>
        <strain evidence="5">UC1</strain>
    </source>
</reference>
<name>A0A1Y5NZ74_9MICO</name>
<dbReference type="AlphaFoldDB" id="A0A1Y5NZ74"/>
<evidence type="ECO:0000256" key="2">
    <source>
        <dbReference type="ARBA" id="ARBA00023315"/>
    </source>
</evidence>
<organism evidence="5">
    <name type="scientific">uncultured Microbacterium sp</name>
    <dbReference type="NCBI Taxonomy" id="191216"/>
    <lineage>
        <taxon>Bacteria</taxon>
        <taxon>Bacillati</taxon>
        <taxon>Actinomycetota</taxon>
        <taxon>Actinomycetes</taxon>
        <taxon>Micrococcales</taxon>
        <taxon>Microbacteriaceae</taxon>
        <taxon>Microbacterium</taxon>
        <taxon>environmental samples</taxon>
    </lineage>
</organism>
<accession>A0A1Y5NZ74</accession>
<evidence type="ECO:0000256" key="3">
    <source>
        <dbReference type="SAM" id="MobiDB-lite"/>
    </source>
</evidence>
<dbReference type="InterPro" id="IPR016181">
    <property type="entry name" value="Acyl_CoA_acyltransferase"/>
</dbReference>
<keyword evidence="1 5" id="KW-0808">Transferase</keyword>
<dbReference type="Pfam" id="PF00583">
    <property type="entry name" value="Acetyltransf_1"/>
    <property type="match status" value="1"/>
</dbReference>
<feature type="compositionally biased region" description="Pro residues" evidence="3">
    <location>
        <begin position="1"/>
        <end position="11"/>
    </location>
</feature>
<dbReference type="Gene3D" id="3.40.630.30">
    <property type="match status" value="1"/>
</dbReference>
<feature type="region of interest" description="Disordered" evidence="3">
    <location>
        <begin position="1"/>
        <end position="22"/>
    </location>
</feature>
<sequence length="387" mass="42613">MGAQAPPPPDQPMTGRAGILNKGHDMKTATTTGVEFRRLTVPAAIGDADDADFVEMVRVRNAVYAEINGNADDDLTAQELLPHYEPDPHEIRLMWLAVADGQIVGRVGVDIPLEEGSKNAYWLVELQRSHRGRGIGAAGYALVEEAAREHGRSVLQSWATHPDAPGPRLAAPTGFGEIPEDDVARFYLRNGYRLEQIERKSQLDLVTSASTVQRLLAEAEAKSTDYRVLQWSPPTPEEYIDGFAWTKSRMSTDAPSAGLEFDEETWDAERVRLHEQRYIDGGRTVLVTVAQHIASGTIVAFNELAIGPDRTLPTSQEDTLVLKEHRGHKLGQLVKCAGLATWHAEIAPDSPKVITYNAEENRPMLDINEAIGFVPVSYNGAWKKVLP</sequence>
<evidence type="ECO:0000256" key="1">
    <source>
        <dbReference type="ARBA" id="ARBA00022679"/>
    </source>
</evidence>
<proteinExistence type="predicted"/>
<dbReference type="InterPro" id="IPR000182">
    <property type="entry name" value="GNAT_dom"/>
</dbReference>
<evidence type="ECO:0000259" key="4">
    <source>
        <dbReference type="PROSITE" id="PS51186"/>
    </source>
</evidence>